<name>A0A5Q4ZS42_9BURK</name>
<organism evidence="2 3">
    <name type="scientific">Paraburkholderia dioscoreae</name>
    <dbReference type="NCBI Taxonomy" id="2604047"/>
    <lineage>
        <taxon>Bacteria</taxon>
        <taxon>Pseudomonadati</taxon>
        <taxon>Pseudomonadota</taxon>
        <taxon>Betaproteobacteria</taxon>
        <taxon>Burkholderiales</taxon>
        <taxon>Burkholderiaceae</taxon>
        <taxon>Paraburkholderia</taxon>
    </lineage>
</organism>
<sequence>MPDKPVPSFGTSRWSPAAEQGPVNPMRRGTHLSTEIVLKPVDKFLPTALNLRHKALRAT</sequence>
<reference evidence="2 3" key="1">
    <citation type="submission" date="2019-08" db="EMBL/GenBank/DDBJ databases">
        <authorList>
            <person name="Herpell B J."/>
        </authorList>
    </citation>
    <scope>NUCLEOTIDE SEQUENCE [LARGE SCALE GENOMIC DNA]</scope>
    <source>
        <strain evidence="3">Msb3</strain>
    </source>
</reference>
<protein>
    <submittedName>
        <fullName evidence="2">Uncharacterized protein</fullName>
    </submittedName>
</protein>
<proteinExistence type="predicted"/>
<feature type="region of interest" description="Disordered" evidence="1">
    <location>
        <begin position="1"/>
        <end position="28"/>
    </location>
</feature>
<gene>
    <name evidence="2" type="ORF">PDMSB3_0477</name>
</gene>
<evidence type="ECO:0000313" key="2">
    <source>
        <dbReference type="EMBL" id="VVD31780.1"/>
    </source>
</evidence>
<dbReference type="KEGG" id="pdio:PDMSB3_0477.1"/>
<dbReference type="AlphaFoldDB" id="A0A5Q4ZS42"/>
<keyword evidence="3" id="KW-1185">Reference proteome</keyword>
<accession>A0A5Q4ZS42</accession>
<dbReference type="EMBL" id="LR699554">
    <property type="protein sequence ID" value="VVD31780.1"/>
    <property type="molecule type" value="Genomic_DNA"/>
</dbReference>
<evidence type="ECO:0000313" key="3">
    <source>
        <dbReference type="Proteomes" id="UP000325811"/>
    </source>
</evidence>
<dbReference type="Proteomes" id="UP000325811">
    <property type="component" value="Chromosome II"/>
</dbReference>
<evidence type="ECO:0000256" key="1">
    <source>
        <dbReference type="SAM" id="MobiDB-lite"/>
    </source>
</evidence>